<dbReference type="GO" id="GO:0005886">
    <property type="term" value="C:plasma membrane"/>
    <property type="evidence" value="ECO:0007669"/>
    <property type="project" value="TreeGrafter"/>
</dbReference>
<evidence type="ECO:0000259" key="3">
    <source>
        <dbReference type="PROSITE" id="PS50137"/>
    </source>
</evidence>
<evidence type="ECO:0000256" key="2">
    <source>
        <dbReference type="PROSITE-ProRule" id="PRU00266"/>
    </source>
</evidence>
<dbReference type="PANTHER" id="PTHR46054">
    <property type="entry name" value="MATERNAL EFFECT PROTEIN STAUFEN"/>
    <property type="match status" value="1"/>
</dbReference>
<protein>
    <submittedName>
        <fullName evidence="7">DRBM domain-containing protein</fullName>
    </submittedName>
</protein>
<dbReference type="GO" id="GO:0043025">
    <property type="term" value="C:neuronal cell body"/>
    <property type="evidence" value="ECO:0007669"/>
    <property type="project" value="TreeGrafter"/>
</dbReference>
<dbReference type="GO" id="GO:0003729">
    <property type="term" value="F:mRNA binding"/>
    <property type="evidence" value="ECO:0007669"/>
    <property type="project" value="TreeGrafter"/>
</dbReference>
<dbReference type="Proteomes" id="UP000274756">
    <property type="component" value="Unassembled WGS sequence"/>
</dbReference>
<dbReference type="GO" id="GO:0098964">
    <property type="term" value="P:anterograde dendritic transport of messenger ribonucleoprotein complex"/>
    <property type="evidence" value="ECO:0007669"/>
    <property type="project" value="TreeGrafter"/>
</dbReference>
<feature type="domain" description="DRBM" evidence="3">
    <location>
        <begin position="1"/>
        <end position="67"/>
    </location>
</feature>
<keyword evidence="1 2" id="KW-0694">RNA-binding</keyword>
<reference evidence="7" key="1">
    <citation type="submission" date="2016-04" db="UniProtKB">
        <authorList>
            <consortium name="WormBaseParasite"/>
        </authorList>
    </citation>
    <scope>IDENTIFICATION</scope>
</reference>
<dbReference type="GO" id="GO:0008298">
    <property type="term" value="P:intracellular mRNA localization"/>
    <property type="evidence" value="ECO:0007669"/>
    <property type="project" value="TreeGrafter"/>
</dbReference>
<dbReference type="GO" id="GO:0010494">
    <property type="term" value="C:cytoplasmic stress granule"/>
    <property type="evidence" value="ECO:0007669"/>
    <property type="project" value="TreeGrafter"/>
</dbReference>
<accession>A0A158Q4P5</accession>
<evidence type="ECO:0000313" key="6">
    <source>
        <dbReference type="Proteomes" id="UP000274756"/>
    </source>
</evidence>
<dbReference type="OrthoDB" id="10037267at2759"/>
<name>A0A158Q4P5_DRAME</name>
<dbReference type="InterPro" id="IPR014720">
    <property type="entry name" value="dsRBD_dom"/>
</dbReference>
<feature type="domain" description="DRBM" evidence="3">
    <location>
        <begin position="316"/>
        <end position="385"/>
    </location>
</feature>
<dbReference type="SUPFAM" id="SSF54768">
    <property type="entry name" value="dsRNA-binding domain-like"/>
    <property type="match status" value="3"/>
</dbReference>
<evidence type="ECO:0000313" key="5">
    <source>
        <dbReference type="Proteomes" id="UP000038040"/>
    </source>
</evidence>
<dbReference type="SMART" id="SM00358">
    <property type="entry name" value="DSRM"/>
    <property type="match status" value="3"/>
</dbReference>
<dbReference type="EMBL" id="UYYG01001177">
    <property type="protein sequence ID" value="VDN59160.1"/>
    <property type="molecule type" value="Genomic_DNA"/>
</dbReference>
<evidence type="ECO:0000256" key="1">
    <source>
        <dbReference type="ARBA" id="ARBA00022884"/>
    </source>
</evidence>
<sequence length="482" mass="55139">MCRIAEIAKYNKLKHEYKLMDESGPAHKKRFTVALTLTPDQVFYGCGASIKKAQQAAADVALKETTLSRPPERILMKKYRKGQNFFFFFVLNSVKFCFKFNFNSGNVFCNHTEYFSATLEILVSPLYFFISFISDPNGIAGLKNGMLLKNKMHNSETTDFESQTHSFHTPNPNDLPSNRTLNISDIETHSGLVHNVKQKSAISRVHECALQMRMNVEFEIIKEDGPAHDRHYISRCKMISPKEIITTDGEGSSKKLAKQNACVLMLSKLQSMVNSPVYIVSTILKSQKKLYVSKENKRKTIIKDKKMDPEYGQQINPVSRLMQVMQTKTGKEPRFQLIAERGQNRYKEFVVEVTCGDELRCEGIGPNKKLAKRAAAEIMLAKIGYVKPMPKPGKSLLKKRNNDYLTKENQQIVDVASEKFRKNEHSYVKNSGTQSVKRRVTFSNEVSACPPPGLSFKYIFVWNHYTKIYIFSSTIFFTFIPF</sequence>
<dbReference type="Pfam" id="PF00035">
    <property type="entry name" value="dsrm"/>
    <property type="match status" value="3"/>
</dbReference>
<proteinExistence type="predicted"/>
<dbReference type="Gene3D" id="3.30.160.20">
    <property type="match status" value="3"/>
</dbReference>
<dbReference type="AlphaFoldDB" id="A0A158Q4P5"/>
<dbReference type="Proteomes" id="UP000038040">
    <property type="component" value="Unplaced"/>
</dbReference>
<evidence type="ECO:0000313" key="4">
    <source>
        <dbReference type="EMBL" id="VDN59160.1"/>
    </source>
</evidence>
<organism evidence="5 7">
    <name type="scientific">Dracunculus medinensis</name>
    <name type="common">Guinea worm</name>
    <dbReference type="NCBI Taxonomy" id="318479"/>
    <lineage>
        <taxon>Eukaryota</taxon>
        <taxon>Metazoa</taxon>
        <taxon>Ecdysozoa</taxon>
        <taxon>Nematoda</taxon>
        <taxon>Chromadorea</taxon>
        <taxon>Rhabditida</taxon>
        <taxon>Spirurina</taxon>
        <taxon>Dracunculoidea</taxon>
        <taxon>Dracunculidae</taxon>
        <taxon>Dracunculus</taxon>
    </lineage>
</organism>
<gene>
    <name evidence="4" type="ORF">DME_LOCUS9133</name>
</gene>
<dbReference type="GO" id="GO:0035418">
    <property type="term" value="P:protein localization to synapse"/>
    <property type="evidence" value="ECO:0007669"/>
    <property type="project" value="TreeGrafter"/>
</dbReference>
<dbReference type="CDD" id="cd19857">
    <property type="entry name" value="DSRM_STAU_rpt1"/>
    <property type="match status" value="1"/>
</dbReference>
<dbReference type="InterPro" id="IPR051740">
    <property type="entry name" value="DRBM-containing_protein"/>
</dbReference>
<evidence type="ECO:0000313" key="7">
    <source>
        <dbReference type="WBParaSite" id="DME_0000533401-mRNA-1"/>
    </source>
</evidence>
<dbReference type="PROSITE" id="PS50137">
    <property type="entry name" value="DS_RBD"/>
    <property type="match status" value="3"/>
</dbReference>
<dbReference type="STRING" id="318479.A0A158Q4P5"/>
<dbReference type="GO" id="GO:0007281">
    <property type="term" value="P:germ cell development"/>
    <property type="evidence" value="ECO:0007669"/>
    <property type="project" value="TreeGrafter"/>
</dbReference>
<dbReference type="WBParaSite" id="DME_0000533401-mRNA-1">
    <property type="protein sequence ID" value="DME_0000533401-mRNA-1"/>
    <property type="gene ID" value="DME_0000533401"/>
</dbReference>
<dbReference type="GO" id="GO:0003725">
    <property type="term" value="F:double-stranded RNA binding"/>
    <property type="evidence" value="ECO:0007669"/>
    <property type="project" value="TreeGrafter"/>
</dbReference>
<reference evidence="4 6" key="2">
    <citation type="submission" date="2018-11" db="EMBL/GenBank/DDBJ databases">
        <authorList>
            <consortium name="Pathogen Informatics"/>
        </authorList>
    </citation>
    <scope>NUCLEOTIDE SEQUENCE [LARGE SCALE GENOMIC DNA]</scope>
</reference>
<dbReference type="GO" id="GO:0032839">
    <property type="term" value="C:dendrite cytoplasm"/>
    <property type="evidence" value="ECO:0007669"/>
    <property type="project" value="GOC"/>
</dbReference>
<dbReference type="PANTHER" id="PTHR46054:SF3">
    <property type="entry name" value="MATERNAL EFFECT PROTEIN STAUFEN"/>
    <property type="match status" value="1"/>
</dbReference>
<feature type="domain" description="DRBM" evidence="3">
    <location>
        <begin position="200"/>
        <end position="271"/>
    </location>
</feature>
<dbReference type="FunFam" id="3.30.160.20:FF:000007">
    <property type="entry name" value="Double-stranded RNA-binding protein Staufen homolog 1"/>
    <property type="match status" value="2"/>
</dbReference>
<keyword evidence="6" id="KW-1185">Reference proteome</keyword>